<feature type="coiled-coil region" evidence="7">
    <location>
        <begin position="16"/>
        <end position="78"/>
    </location>
</feature>
<dbReference type="InterPro" id="IPR050790">
    <property type="entry name" value="ExbB/TolQ_transport"/>
</dbReference>
<dbReference type="AlphaFoldDB" id="A0AAE4ALQ2"/>
<name>A0AAE4ALQ2_9BACT</name>
<reference evidence="10" key="1">
    <citation type="submission" date="2023-07" db="EMBL/GenBank/DDBJ databases">
        <title>Genomic Encyclopedia of Type Strains, Phase IV (KMG-IV): sequencing the most valuable type-strain genomes for metagenomic binning, comparative biology and taxonomic classification.</title>
        <authorList>
            <person name="Goeker M."/>
        </authorList>
    </citation>
    <scope>NUCLEOTIDE SEQUENCE</scope>
    <source>
        <strain evidence="10">DSM 24202</strain>
    </source>
</reference>
<keyword evidence="5 8" id="KW-0472">Membrane</keyword>
<evidence type="ECO:0000313" key="11">
    <source>
        <dbReference type="Proteomes" id="UP001238163"/>
    </source>
</evidence>
<evidence type="ECO:0000256" key="6">
    <source>
        <dbReference type="RuleBase" id="RU004057"/>
    </source>
</evidence>
<keyword evidence="6" id="KW-0653">Protein transport</keyword>
<keyword evidence="6" id="KW-0813">Transport</keyword>
<feature type="domain" description="MotA/TolQ/ExbB proton channel" evidence="9">
    <location>
        <begin position="299"/>
        <end position="416"/>
    </location>
</feature>
<keyword evidence="4 8" id="KW-1133">Transmembrane helix</keyword>
<evidence type="ECO:0000313" key="10">
    <source>
        <dbReference type="EMBL" id="MDQ0288504.1"/>
    </source>
</evidence>
<evidence type="ECO:0000256" key="8">
    <source>
        <dbReference type="SAM" id="Phobius"/>
    </source>
</evidence>
<evidence type="ECO:0000256" key="5">
    <source>
        <dbReference type="ARBA" id="ARBA00023136"/>
    </source>
</evidence>
<gene>
    <name evidence="10" type="ORF">J3R75_000611</name>
</gene>
<dbReference type="Pfam" id="PF01618">
    <property type="entry name" value="MotA_ExbB"/>
    <property type="match status" value="1"/>
</dbReference>
<evidence type="ECO:0000256" key="7">
    <source>
        <dbReference type="SAM" id="Coils"/>
    </source>
</evidence>
<accession>A0AAE4ALQ2</accession>
<proteinExistence type="inferred from homology"/>
<keyword evidence="3 8" id="KW-0812">Transmembrane</keyword>
<dbReference type="GO" id="GO:0005886">
    <property type="term" value="C:plasma membrane"/>
    <property type="evidence" value="ECO:0007669"/>
    <property type="project" value="UniProtKB-SubCell"/>
</dbReference>
<evidence type="ECO:0000256" key="4">
    <source>
        <dbReference type="ARBA" id="ARBA00022989"/>
    </source>
</evidence>
<comment type="caution">
    <text evidence="10">The sequence shown here is derived from an EMBL/GenBank/DDBJ whole genome shotgun (WGS) entry which is preliminary data.</text>
</comment>
<evidence type="ECO:0000256" key="2">
    <source>
        <dbReference type="ARBA" id="ARBA00022475"/>
    </source>
</evidence>
<keyword evidence="11" id="KW-1185">Reference proteome</keyword>
<evidence type="ECO:0000259" key="9">
    <source>
        <dbReference type="Pfam" id="PF01618"/>
    </source>
</evidence>
<feature type="transmembrane region" description="Helical" evidence="8">
    <location>
        <begin position="239"/>
        <end position="262"/>
    </location>
</feature>
<dbReference type="GO" id="GO:0017038">
    <property type="term" value="P:protein import"/>
    <property type="evidence" value="ECO:0007669"/>
    <property type="project" value="TreeGrafter"/>
</dbReference>
<feature type="transmembrane region" description="Helical" evidence="8">
    <location>
        <begin position="383"/>
        <end position="404"/>
    </location>
</feature>
<feature type="transmembrane region" description="Helical" evidence="8">
    <location>
        <begin position="336"/>
        <end position="363"/>
    </location>
</feature>
<sequence>MDTEIAVAAAALAATHDAILAEKKQLAADLQRLRDDQRDLDAALTAEATKAQALQRERAEQERELRQLQEIARQLLVMSRDFAANQQLGEGFGPELATTQTMADCAEGLRTAAELSPADLTALLRVANARVDERLGGVRGPGLAYGADGMELQGEYLRYGPLLYFWPPGSMPAGLAALRLGSAAPTLFSRLEAADQTALASLRAGEVAQVPMDLSMGQAISLREQEDSLLEHYLKGGPVMIPILFLALMCLVLILWRVPVLLRLPSARAVKRVSEVVALVRDGRIAEAEKLADGLGRPLSTLVRAGVAARGMGRDSLEELLYEQTLLLIPPLGRSLSALAVSASAAPLLGLLGTVTGIIHTFQLITVYGSGDARLLSSGISEALITTEAGLLVAIPALLIHAWCTRRVRHMSTQAQEAAICLLNGLTLNLDEPALGGLAAVRSSANGGGPVS</sequence>
<dbReference type="PANTHER" id="PTHR30625">
    <property type="entry name" value="PROTEIN TOLQ"/>
    <property type="match status" value="1"/>
</dbReference>
<keyword evidence="2" id="KW-1003">Cell membrane</keyword>
<dbReference type="InterPro" id="IPR002898">
    <property type="entry name" value="MotA_ExbB_proton_chnl"/>
</dbReference>
<organism evidence="10 11">
    <name type="scientific">Oligosphaera ethanolica</name>
    <dbReference type="NCBI Taxonomy" id="760260"/>
    <lineage>
        <taxon>Bacteria</taxon>
        <taxon>Pseudomonadati</taxon>
        <taxon>Lentisphaerota</taxon>
        <taxon>Oligosphaeria</taxon>
        <taxon>Oligosphaerales</taxon>
        <taxon>Oligosphaeraceae</taxon>
        <taxon>Oligosphaera</taxon>
    </lineage>
</organism>
<dbReference type="RefSeq" id="WP_307259831.1">
    <property type="nucleotide sequence ID" value="NZ_JAUSVL010000001.1"/>
</dbReference>
<dbReference type="EMBL" id="JAUSVL010000001">
    <property type="protein sequence ID" value="MDQ0288504.1"/>
    <property type="molecule type" value="Genomic_DNA"/>
</dbReference>
<comment type="similarity">
    <text evidence="6">Belongs to the exbB/tolQ family.</text>
</comment>
<protein>
    <submittedName>
        <fullName evidence="10">Biopolymer transport protein ExbB</fullName>
    </submittedName>
</protein>
<evidence type="ECO:0000256" key="3">
    <source>
        <dbReference type="ARBA" id="ARBA00022692"/>
    </source>
</evidence>
<dbReference type="Proteomes" id="UP001238163">
    <property type="component" value="Unassembled WGS sequence"/>
</dbReference>
<keyword evidence="7" id="KW-0175">Coiled coil</keyword>
<evidence type="ECO:0000256" key="1">
    <source>
        <dbReference type="ARBA" id="ARBA00004651"/>
    </source>
</evidence>
<comment type="subcellular location">
    <subcellularLocation>
        <location evidence="1">Cell membrane</location>
        <topology evidence="1">Multi-pass membrane protein</topology>
    </subcellularLocation>
    <subcellularLocation>
        <location evidence="6">Membrane</location>
        <topology evidence="6">Multi-pass membrane protein</topology>
    </subcellularLocation>
</comment>
<dbReference type="PANTHER" id="PTHR30625:SF11">
    <property type="entry name" value="MOTA_TOLQ_EXBB PROTON CHANNEL DOMAIN-CONTAINING PROTEIN"/>
    <property type="match status" value="1"/>
</dbReference>